<dbReference type="OrthoDB" id="67688at2759"/>
<feature type="domain" description="PDZ" evidence="2">
    <location>
        <begin position="1"/>
        <end position="76"/>
    </location>
</feature>
<dbReference type="GO" id="GO:0098982">
    <property type="term" value="C:GABA-ergic synapse"/>
    <property type="evidence" value="ECO:0007669"/>
    <property type="project" value="TreeGrafter"/>
</dbReference>
<feature type="compositionally biased region" description="Basic residues" evidence="1">
    <location>
        <begin position="85"/>
        <end position="94"/>
    </location>
</feature>
<dbReference type="Proteomes" id="UP000054359">
    <property type="component" value="Unassembled WGS sequence"/>
</dbReference>
<protein>
    <submittedName>
        <fullName evidence="3">Protein piccolo</fullName>
    </submittedName>
</protein>
<proteinExistence type="predicted"/>
<dbReference type="Pfam" id="PF00595">
    <property type="entry name" value="PDZ"/>
    <property type="match status" value="1"/>
</dbReference>
<dbReference type="PANTHER" id="PTHR14113">
    <property type="entry name" value="PICCOLO/BASSOON"/>
    <property type="match status" value="1"/>
</dbReference>
<dbReference type="GO" id="GO:0048788">
    <property type="term" value="C:cytoskeleton of presynaptic active zone"/>
    <property type="evidence" value="ECO:0007669"/>
    <property type="project" value="TreeGrafter"/>
</dbReference>
<feature type="region of interest" description="Disordered" evidence="1">
    <location>
        <begin position="81"/>
        <end position="144"/>
    </location>
</feature>
<dbReference type="STRING" id="407821.A0A087UYT6"/>
<feature type="compositionally biased region" description="Low complexity" evidence="1">
    <location>
        <begin position="119"/>
        <end position="130"/>
    </location>
</feature>
<dbReference type="GO" id="GO:0098978">
    <property type="term" value="C:glutamatergic synapse"/>
    <property type="evidence" value="ECO:0007669"/>
    <property type="project" value="TreeGrafter"/>
</dbReference>
<dbReference type="GO" id="GO:0098882">
    <property type="term" value="F:structural constituent of presynaptic active zone"/>
    <property type="evidence" value="ECO:0007669"/>
    <property type="project" value="TreeGrafter"/>
</dbReference>
<evidence type="ECO:0000313" key="3">
    <source>
        <dbReference type="EMBL" id="KFM82525.1"/>
    </source>
</evidence>
<dbReference type="GO" id="GO:1904071">
    <property type="term" value="P:presynaptic active zone assembly"/>
    <property type="evidence" value="ECO:0007669"/>
    <property type="project" value="TreeGrafter"/>
</dbReference>
<reference evidence="3 4" key="1">
    <citation type="submission" date="2013-11" db="EMBL/GenBank/DDBJ databases">
        <title>Genome sequencing of Stegodyphus mimosarum.</title>
        <authorList>
            <person name="Bechsgaard J."/>
        </authorList>
    </citation>
    <scope>NUCLEOTIDE SEQUENCE [LARGE SCALE GENOMIC DNA]</scope>
</reference>
<evidence type="ECO:0000256" key="1">
    <source>
        <dbReference type="SAM" id="MobiDB-lite"/>
    </source>
</evidence>
<dbReference type="Gene3D" id="2.30.42.10">
    <property type="match status" value="1"/>
</dbReference>
<feature type="compositionally biased region" description="Low complexity" evidence="1">
    <location>
        <begin position="95"/>
        <end position="107"/>
    </location>
</feature>
<name>A0A087UYT6_STEMI</name>
<organism evidence="3 4">
    <name type="scientific">Stegodyphus mimosarum</name>
    <name type="common">African social velvet spider</name>
    <dbReference type="NCBI Taxonomy" id="407821"/>
    <lineage>
        <taxon>Eukaryota</taxon>
        <taxon>Metazoa</taxon>
        <taxon>Ecdysozoa</taxon>
        <taxon>Arthropoda</taxon>
        <taxon>Chelicerata</taxon>
        <taxon>Arachnida</taxon>
        <taxon>Araneae</taxon>
        <taxon>Araneomorphae</taxon>
        <taxon>Entelegynae</taxon>
        <taxon>Eresoidea</taxon>
        <taxon>Eresidae</taxon>
        <taxon>Stegodyphus</taxon>
    </lineage>
</organism>
<dbReference type="SMART" id="SM00228">
    <property type="entry name" value="PDZ"/>
    <property type="match status" value="1"/>
</dbReference>
<dbReference type="GO" id="GO:0030424">
    <property type="term" value="C:axon"/>
    <property type="evidence" value="ECO:0007669"/>
    <property type="project" value="TreeGrafter"/>
</dbReference>
<dbReference type="CDD" id="cd06714">
    <property type="entry name" value="PDZ_RIM-like"/>
    <property type="match status" value="1"/>
</dbReference>
<gene>
    <name evidence="3" type="ORF">X975_05966</name>
</gene>
<dbReference type="PROSITE" id="PS50106">
    <property type="entry name" value="PDZ"/>
    <property type="match status" value="1"/>
</dbReference>
<evidence type="ECO:0000259" key="2">
    <source>
        <dbReference type="PROSITE" id="PS50106"/>
    </source>
</evidence>
<sequence length="191" mass="21554">MKVVGGKEIPGSNGMIGAYVARIYPGGVVETLGEVREGDQVLEWNGVPLTGKTYEEVQRIIASSGDEVEIIIRSDFNMLSSRSSSHQHHHHHHQQQQNQHQSRLSRSSGHHDQHHQQSHSRSTNSSYHQSGSYRTSRGDTDGYNRNYDSADFLRSPVDEVHNLNYMDSYRDSERCGSASPPRGYRTSPPRQ</sequence>
<feature type="non-terminal residue" evidence="3">
    <location>
        <position position="191"/>
    </location>
</feature>
<accession>A0A087UYT6</accession>
<dbReference type="InterPro" id="IPR001478">
    <property type="entry name" value="PDZ"/>
</dbReference>
<dbReference type="AlphaFoldDB" id="A0A087UYT6"/>
<dbReference type="InterPro" id="IPR036034">
    <property type="entry name" value="PDZ_sf"/>
</dbReference>
<dbReference type="PANTHER" id="PTHR14113:SF6">
    <property type="entry name" value="PROTEIN PICCOLO"/>
    <property type="match status" value="1"/>
</dbReference>
<dbReference type="InterPro" id="IPR052098">
    <property type="entry name" value="Presynaptic_Scaffold_Bsn/Pclo"/>
</dbReference>
<keyword evidence="4" id="KW-1185">Reference proteome</keyword>
<evidence type="ECO:0000313" key="4">
    <source>
        <dbReference type="Proteomes" id="UP000054359"/>
    </source>
</evidence>
<dbReference type="SUPFAM" id="SSF50156">
    <property type="entry name" value="PDZ domain-like"/>
    <property type="match status" value="1"/>
</dbReference>
<feature type="region of interest" description="Disordered" evidence="1">
    <location>
        <begin position="168"/>
        <end position="191"/>
    </location>
</feature>
<dbReference type="GO" id="GO:0035418">
    <property type="term" value="P:protein localization to synapse"/>
    <property type="evidence" value="ECO:0007669"/>
    <property type="project" value="TreeGrafter"/>
</dbReference>
<dbReference type="EMBL" id="KK122333">
    <property type="protein sequence ID" value="KFM82525.1"/>
    <property type="molecule type" value="Genomic_DNA"/>
</dbReference>